<keyword evidence="2" id="KW-1185">Reference proteome</keyword>
<name>A0ACA9L5S4_9GLOM</name>
<sequence>MKKTNLTILAERLQKQLLKTELEKLCRRCGLSFTSLNKSEIAKLLSQHLVTIYQSNAQLESNHKSINHGRFDKSTIETFLPKSIISIDIGVKNFAYAHLTSSYQIIEWKKLSLDLDSFGPKNFFEKLQPMVHKIFLSKEDVDAFIIERQLFHRRISMNVQSVITIELMLFALLSDRVKNPLQVQSIYPLSVSNYLNRMLKTEEQNSYSHSDYMEKWFQKQGRKTEIRKYLGKKTLSTMLAQNWINDHLHLCSGELAKYFLESKKKDDLADCLIQGLVYLGSRRFSIMEAHKWLHDQG</sequence>
<organism evidence="1 2">
    <name type="scientific">Cetraspora pellucida</name>
    <dbReference type="NCBI Taxonomy" id="1433469"/>
    <lineage>
        <taxon>Eukaryota</taxon>
        <taxon>Fungi</taxon>
        <taxon>Fungi incertae sedis</taxon>
        <taxon>Mucoromycota</taxon>
        <taxon>Glomeromycotina</taxon>
        <taxon>Glomeromycetes</taxon>
        <taxon>Diversisporales</taxon>
        <taxon>Gigasporaceae</taxon>
        <taxon>Cetraspora</taxon>
    </lineage>
</organism>
<reference evidence="1" key="1">
    <citation type="submission" date="2021-06" db="EMBL/GenBank/DDBJ databases">
        <authorList>
            <person name="Kallberg Y."/>
            <person name="Tangrot J."/>
            <person name="Rosling A."/>
        </authorList>
    </citation>
    <scope>NUCLEOTIDE SEQUENCE</scope>
    <source>
        <strain evidence="1">28 12/20/2015</strain>
    </source>
</reference>
<proteinExistence type="predicted"/>
<accession>A0ACA9L5S4</accession>
<protein>
    <submittedName>
        <fullName evidence="1">594_t:CDS:1</fullName>
    </submittedName>
</protein>
<dbReference type="EMBL" id="CAJVPW010002478">
    <property type="protein sequence ID" value="CAG8507271.1"/>
    <property type="molecule type" value="Genomic_DNA"/>
</dbReference>
<evidence type="ECO:0000313" key="2">
    <source>
        <dbReference type="Proteomes" id="UP000789366"/>
    </source>
</evidence>
<dbReference type="Proteomes" id="UP000789366">
    <property type="component" value="Unassembled WGS sequence"/>
</dbReference>
<evidence type="ECO:0000313" key="1">
    <source>
        <dbReference type="EMBL" id="CAG8507271.1"/>
    </source>
</evidence>
<gene>
    <name evidence="1" type="ORF">SPELUC_LOCUS3304</name>
</gene>
<comment type="caution">
    <text evidence="1">The sequence shown here is derived from an EMBL/GenBank/DDBJ whole genome shotgun (WGS) entry which is preliminary data.</text>
</comment>